<sequence length="91" mass="10523">MLKKKFKLSLILIILVSFIQNAFSLEPNIFVQSTVNRASQILSDDISKEQKIEKLKLIAKDTVDIRGVGFYSLGKYRKTLNNNQKKKYMDL</sequence>
<dbReference type="EMBL" id="UINC01139167">
    <property type="protein sequence ID" value="SVD25554.1"/>
    <property type="molecule type" value="Genomic_DNA"/>
</dbReference>
<proteinExistence type="predicted"/>
<reference evidence="1" key="1">
    <citation type="submission" date="2018-05" db="EMBL/GenBank/DDBJ databases">
        <authorList>
            <person name="Lanie J.A."/>
            <person name="Ng W.-L."/>
            <person name="Kazmierczak K.M."/>
            <person name="Andrzejewski T.M."/>
            <person name="Davidsen T.M."/>
            <person name="Wayne K.J."/>
            <person name="Tettelin H."/>
            <person name="Glass J.I."/>
            <person name="Rusch D."/>
            <person name="Podicherti R."/>
            <person name="Tsui H.-C.T."/>
            <person name="Winkler M.E."/>
        </authorList>
    </citation>
    <scope>NUCLEOTIDE SEQUENCE</scope>
</reference>
<protein>
    <submittedName>
        <fullName evidence="1">Uncharacterized protein</fullName>
    </submittedName>
</protein>
<name>A0A382TU25_9ZZZZ</name>
<organism evidence="1">
    <name type="scientific">marine metagenome</name>
    <dbReference type="NCBI Taxonomy" id="408172"/>
    <lineage>
        <taxon>unclassified sequences</taxon>
        <taxon>metagenomes</taxon>
        <taxon>ecological metagenomes</taxon>
    </lineage>
</organism>
<evidence type="ECO:0000313" key="1">
    <source>
        <dbReference type="EMBL" id="SVD25554.1"/>
    </source>
</evidence>
<gene>
    <name evidence="1" type="ORF">METZ01_LOCUS378408</name>
</gene>
<accession>A0A382TU25</accession>
<dbReference type="AlphaFoldDB" id="A0A382TU25"/>
<feature type="non-terminal residue" evidence="1">
    <location>
        <position position="91"/>
    </location>
</feature>
<dbReference type="Gene3D" id="3.10.450.710">
    <property type="entry name" value="Tgt2/MlaC"/>
    <property type="match status" value="1"/>
</dbReference>
<dbReference type="InterPro" id="IPR042245">
    <property type="entry name" value="Tgt2/MlaC_sf"/>
</dbReference>